<proteinExistence type="predicted"/>
<dbReference type="RefSeq" id="XP_007913298.1">
    <property type="nucleotide sequence ID" value="XM_007915107.1"/>
</dbReference>
<sequence length="126" mass="14194">MPRPAMMKTPKTSMGLNQILSFVNFSAALVVAVLFFLPLRNIKIGINKPAANLTTFALDSDESFSTIPPFYFKNMSDSCVALWIQEFLVPLDHLCHKTVVDANSRKLPEDRLEMIGNRLGPPWIDR</sequence>
<evidence type="ECO:0000313" key="3">
    <source>
        <dbReference type="Proteomes" id="UP000014074"/>
    </source>
</evidence>
<feature type="transmembrane region" description="Helical" evidence="1">
    <location>
        <begin position="20"/>
        <end position="39"/>
    </location>
</feature>
<dbReference type="GeneID" id="19322816"/>
<name>R8BRH5_PHAM7</name>
<reference evidence="3" key="1">
    <citation type="journal article" date="2013" name="Genome Announc.">
        <title>Draft genome sequence of the ascomycete Phaeoacremonium aleophilum strain UCR-PA7, a causal agent of the esca disease complex in grapevines.</title>
        <authorList>
            <person name="Blanco-Ulate B."/>
            <person name="Rolshausen P."/>
            <person name="Cantu D."/>
        </authorList>
    </citation>
    <scope>NUCLEOTIDE SEQUENCE [LARGE SCALE GENOMIC DNA]</scope>
    <source>
        <strain evidence="3">UCR-PA7</strain>
    </source>
</reference>
<organism evidence="2 3">
    <name type="scientific">Phaeoacremonium minimum (strain UCR-PA7)</name>
    <name type="common">Esca disease fungus</name>
    <name type="synonym">Togninia minima</name>
    <dbReference type="NCBI Taxonomy" id="1286976"/>
    <lineage>
        <taxon>Eukaryota</taxon>
        <taxon>Fungi</taxon>
        <taxon>Dikarya</taxon>
        <taxon>Ascomycota</taxon>
        <taxon>Pezizomycotina</taxon>
        <taxon>Sordariomycetes</taxon>
        <taxon>Sordariomycetidae</taxon>
        <taxon>Togniniales</taxon>
        <taxon>Togniniaceae</taxon>
        <taxon>Phaeoacremonium</taxon>
    </lineage>
</organism>
<keyword evidence="1" id="KW-1133">Transmembrane helix</keyword>
<keyword evidence="1" id="KW-0472">Membrane</keyword>
<evidence type="ECO:0000256" key="1">
    <source>
        <dbReference type="SAM" id="Phobius"/>
    </source>
</evidence>
<evidence type="ECO:0000313" key="2">
    <source>
        <dbReference type="EMBL" id="EOO01941.1"/>
    </source>
</evidence>
<protein>
    <submittedName>
        <fullName evidence="2">Uncharacterized protein</fullName>
    </submittedName>
</protein>
<keyword evidence="3" id="KW-1185">Reference proteome</keyword>
<dbReference type="HOGENOM" id="CLU_1983113_0_0_1"/>
<dbReference type="EMBL" id="KB932940">
    <property type="protein sequence ID" value="EOO01941.1"/>
    <property type="molecule type" value="Genomic_DNA"/>
</dbReference>
<keyword evidence="1" id="KW-0812">Transmembrane</keyword>
<dbReference type="AlphaFoldDB" id="R8BRH5"/>
<gene>
    <name evidence="2" type="ORF">UCRPA7_2555</name>
</gene>
<dbReference type="KEGG" id="tmn:UCRPA7_2555"/>
<accession>R8BRH5</accession>
<dbReference type="Proteomes" id="UP000014074">
    <property type="component" value="Unassembled WGS sequence"/>
</dbReference>